<evidence type="ECO:0000313" key="2">
    <source>
        <dbReference type="Proteomes" id="UP000744555"/>
    </source>
</evidence>
<evidence type="ECO:0008006" key="3">
    <source>
        <dbReference type="Google" id="ProtNLM"/>
    </source>
</evidence>
<accession>A0ABR7S732</accession>
<dbReference type="Proteomes" id="UP000744555">
    <property type="component" value="Unassembled WGS sequence"/>
</dbReference>
<reference evidence="1 2" key="1">
    <citation type="submission" date="2016-06" db="EMBL/GenBank/DDBJ databases">
        <authorList>
            <person name="Ramos C."/>
            <person name="Pintado A."/>
            <person name="Crespo-Gomez J.I."/>
        </authorList>
    </citation>
    <scope>NUCLEOTIDE SEQUENCE [LARGE SCALE GENOMIC DNA]</scope>
    <source>
        <strain evidence="1 2">AVO110</strain>
    </source>
</reference>
<comment type="caution">
    <text evidence="1">The sequence shown here is derived from an EMBL/GenBank/DDBJ whole genome shotgun (WGS) entry which is preliminary data.</text>
</comment>
<protein>
    <recommendedName>
        <fullName evidence="3">MSHA biogenesis protein MshK</fullName>
    </recommendedName>
</protein>
<gene>
    <name evidence="1" type="ORF">A9179_19860</name>
</gene>
<keyword evidence="2" id="KW-1185">Reference proteome</keyword>
<proteinExistence type="predicted"/>
<evidence type="ECO:0000313" key="1">
    <source>
        <dbReference type="EMBL" id="MBC9252527.1"/>
    </source>
</evidence>
<name>A0ABR7S732_AQUAC</name>
<dbReference type="EMBL" id="LZEU01000001">
    <property type="protein sequence ID" value="MBC9252527.1"/>
    <property type="molecule type" value="Genomic_DNA"/>
</dbReference>
<sequence length="95" mass="9871">MLSGSAAAAVEIDPTQPPVGLLPAASAEAPAALGLQAILHGPSGSRVVIDGETLRVNDRHGDARVLAIYPHAVLIERQGQQQLLRLAEPVVKPSR</sequence>
<organism evidence="1 2">
    <name type="scientific">Aquipseudomonas alcaligenes</name>
    <name type="common">Pseudomonas alcaligenes</name>
    <dbReference type="NCBI Taxonomy" id="43263"/>
    <lineage>
        <taxon>Bacteria</taxon>
        <taxon>Pseudomonadati</taxon>
        <taxon>Pseudomonadota</taxon>
        <taxon>Gammaproteobacteria</taxon>
        <taxon>Pseudomonadales</taxon>
        <taxon>Pseudomonadaceae</taxon>
        <taxon>Aquipseudomonas</taxon>
    </lineage>
</organism>